<dbReference type="InterPro" id="IPR000305">
    <property type="entry name" value="GIY-YIG_endonuc"/>
</dbReference>
<proteinExistence type="predicted"/>
<keyword evidence="4" id="KW-1185">Reference proteome</keyword>
<keyword evidence="1" id="KW-0812">Transmembrane</keyword>
<protein>
    <recommendedName>
        <fullName evidence="2">GIY-YIG domain-containing protein</fullName>
    </recommendedName>
</protein>
<evidence type="ECO:0000313" key="3">
    <source>
        <dbReference type="EMBL" id="KAJ4797790.1"/>
    </source>
</evidence>
<organism evidence="3 4">
    <name type="scientific">Rhynchospora pubera</name>
    <dbReference type="NCBI Taxonomy" id="906938"/>
    <lineage>
        <taxon>Eukaryota</taxon>
        <taxon>Viridiplantae</taxon>
        <taxon>Streptophyta</taxon>
        <taxon>Embryophyta</taxon>
        <taxon>Tracheophyta</taxon>
        <taxon>Spermatophyta</taxon>
        <taxon>Magnoliopsida</taxon>
        <taxon>Liliopsida</taxon>
        <taxon>Poales</taxon>
        <taxon>Cyperaceae</taxon>
        <taxon>Cyperoideae</taxon>
        <taxon>Rhynchosporeae</taxon>
        <taxon>Rhynchospora</taxon>
    </lineage>
</organism>
<dbReference type="EMBL" id="JAMFTS010000002">
    <property type="protein sequence ID" value="KAJ4797790.1"/>
    <property type="molecule type" value="Genomic_DNA"/>
</dbReference>
<feature type="transmembrane region" description="Helical" evidence="1">
    <location>
        <begin position="55"/>
        <end position="75"/>
    </location>
</feature>
<keyword evidence="1" id="KW-0472">Membrane</keyword>
<accession>A0AAV8G207</accession>
<dbReference type="Gene3D" id="3.40.1440.10">
    <property type="entry name" value="GIY-YIG endonuclease"/>
    <property type="match status" value="1"/>
</dbReference>
<feature type="domain" description="GIY-YIG" evidence="2">
    <location>
        <begin position="78"/>
        <end position="133"/>
    </location>
</feature>
<dbReference type="Proteomes" id="UP001140206">
    <property type="component" value="Chromosome 2"/>
</dbReference>
<gene>
    <name evidence="3" type="ORF">LUZ62_049036</name>
</gene>
<dbReference type="AlphaFoldDB" id="A0AAV8G207"/>
<dbReference type="PANTHER" id="PTHR20208">
    <property type="entry name" value="STRUCTURE-SPECIFIC ENDONUCLEASE SUBUNIT SLX1"/>
    <property type="match status" value="1"/>
</dbReference>
<dbReference type="GO" id="GO:0017108">
    <property type="term" value="F:5'-flap endonuclease activity"/>
    <property type="evidence" value="ECO:0007669"/>
    <property type="project" value="TreeGrafter"/>
</dbReference>
<evidence type="ECO:0000259" key="2">
    <source>
        <dbReference type="Pfam" id="PF01541"/>
    </source>
</evidence>
<dbReference type="Pfam" id="PF01541">
    <property type="entry name" value="GIY-YIG"/>
    <property type="match status" value="1"/>
</dbReference>
<name>A0AAV8G207_9POAL</name>
<comment type="caution">
    <text evidence="3">The sequence shown here is derived from an EMBL/GenBank/DDBJ whole genome shotgun (WGS) entry which is preliminary data.</text>
</comment>
<dbReference type="CDD" id="cd10455">
    <property type="entry name" value="GIY-YIG_SLX1"/>
    <property type="match status" value="1"/>
</dbReference>
<dbReference type="GO" id="GO:0033557">
    <property type="term" value="C:Slx1-Slx4 complex"/>
    <property type="evidence" value="ECO:0007669"/>
    <property type="project" value="TreeGrafter"/>
</dbReference>
<dbReference type="InterPro" id="IPR035901">
    <property type="entry name" value="GIY-YIG_endonuc_sf"/>
</dbReference>
<reference evidence="3" key="1">
    <citation type="submission" date="2022-08" db="EMBL/GenBank/DDBJ databases">
        <authorList>
            <person name="Marques A."/>
        </authorList>
    </citation>
    <scope>NUCLEOTIDE SEQUENCE</scope>
    <source>
        <strain evidence="3">RhyPub2mFocal</strain>
        <tissue evidence="3">Leaves</tissue>
    </source>
</reference>
<dbReference type="PANTHER" id="PTHR20208:SF10">
    <property type="entry name" value="STRUCTURE-SPECIFIC ENDONUCLEASE SUBUNIT SLX1"/>
    <property type="match status" value="1"/>
</dbReference>
<dbReference type="InterPro" id="IPR050381">
    <property type="entry name" value="SLX1_endonuclease"/>
</dbReference>
<sequence length="352" mass="40142">MGRRRMDHGNGNEEENQNQDGFFACYLLCSLCPRYKPRTTTYIGFLFSSSLLSQYIISSFLLPLFLAYSLIYVIFRFTVDPKRRIRQHNGHITCGAWRTKKARPWEMVLCIYGFPSNITALQFEWAWQHPTKSLAVRKAASNFKSLQGVANKIKLAYTMLNLPTWDNLNLTVNFFSTKYAKFTADCPQLPSQMKFNICEMDELPCYSEDSFSHGNDESYEELQQTDVNSMEEIFSQEGLSDGGSSDHSHSLNQLESEMKYNRCHEPDFGFPNNGFENVNEEANLGDTGKIPSPKGFDVAASSDTRDTVHSRETDVIDLVTPLRCVVRSDKRRTRKMVSGIVDLTSSPCIIEL</sequence>
<dbReference type="GO" id="GO:0000724">
    <property type="term" value="P:double-strand break repair via homologous recombination"/>
    <property type="evidence" value="ECO:0007669"/>
    <property type="project" value="TreeGrafter"/>
</dbReference>
<evidence type="ECO:0000256" key="1">
    <source>
        <dbReference type="SAM" id="Phobius"/>
    </source>
</evidence>
<evidence type="ECO:0000313" key="4">
    <source>
        <dbReference type="Proteomes" id="UP001140206"/>
    </source>
</evidence>
<dbReference type="GO" id="GO:0008821">
    <property type="term" value="F:crossover junction DNA endonuclease activity"/>
    <property type="evidence" value="ECO:0007669"/>
    <property type="project" value="TreeGrafter"/>
</dbReference>
<keyword evidence="1" id="KW-1133">Transmembrane helix</keyword>